<evidence type="ECO:0000256" key="5">
    <source>
        <dbReference type="ARBA" id="ARBA00023049"/>
    </source>
</evidence>
<comment type="similarity">
    <text evidence="8">Belongs to the peptidase M36 family.</text>
</comment>
<proteinExistence type="inferred from homology"/>
<keyword evidence="3 8" id="KW-0378">Hydrolase</keyword>
<comment type="subcellular location">
    <subcellularLocation>
        <location evidence="8">Secreted</location>
    </subcellularLocation>
</comment>
<evidence type="ECO:0000256" key="7">
    <source>
        <dbReference type="PIRSR" id="PIRSR601842-2"/>
    </source>
</evidence>
<keyword evidence="5 8" id="KW-0482">Metalloprotease</keyword>
<feature type="non-terminal residue" evidence="9">
    <location>
        <position position="1"/>
    </location>
</feature>
<feature type="binding site" evidence="7">
    <location>
        <position position="60"/>
    </location>
    <ligand>
        <name>Zn(2+)</name>
        <dbReference type="ChEBI" id="CHEBI:29105"/>
        <note>catalytic</note>
    </ligand>
</feature>
<protein>
    <recommendedName>
        <fullName evidence="8">Extracellular metalloproteinase</fullName>
        <ecNumber evidence="8">3.4.24.-</ecNumber>
    </recommendedName>
    <alternativeName>
        <fullName evidence="8">Fungalysin</fullName>
    </alternativeName>
</protein>
<evidence type="ECO:0000256" key="3">
    <source>
        <dbReference type="ARBA" id="ARBA00022801"/>
    </source>
</evidence>
<evidence type="ECO:0000313" key="9">
    <source>
        <dbReference type="EMBL" id="KAK0467527.1"/>
    </source>
</evidence>
<keyword evidence="4 7" id="KW-0862">Zinc</keyword>
<dbReference type="EC" id="3.4.24.-" evidence="8"/>
<dbReference type="Pfam" id="PF02128">
    <property type="entry name" value="Peptidase_M36"/>
    <property type="match status" value="1"/>
</dbReference>
<evidence type="ECO:0000256" key="8">
    <source>
        <dbReference type="RuleBase" id="RU364017"/>
    </source>
</evidence>
<keyword evidence="1 8" id="KW-0645">Protease</keyword>
<evidence type="ECO:0000256" key="1">
    <source>
        <dbReference type="ARBA" id="ARBA00022670"/>
    </source>
</evidence>
<dbReference type="InterPro" id="IPR001842">
    <property type="entry name" value="Peptidase_M36"/>
</dbReference>
<dbReference type="Gene3D" id="3.10.170.10">
    <property type="match status" value="1"/>
</dbReference>
<dbReference type="GO" id="GO:0004222">
    <property type="term" value="F:metalloendopeptidase activity"/>
    <property type="evidence" value="ECO:0007669"/>
    <property type="project" value="InterPro"/>
</dbReference>
<dbReference type="SUPFAM" id="SSF55486">
    <property type="entry name" value="Metalloproteases ('zincins'), catalytic domain"/>
    <property type="match status" value="1"/>
</dbReference>
<evidence type="ECO:0000256" key="4">
    <source>
        <dbReference type="ARBA" id="ARBA00022833"/>
    </source>
</evidence>
<keyword evidence="8" id="KW-0865">Zymogen</keyword>
<sequence>GVESDCVLMSVQGPGGTNNANFSTPPDGPPGTCRMYIWTLTIPNQDGALQNDIIVHEFTHGITNRLTNGATGRCL</sequence>
<feature type="binding site" evidence="7">
    <location>
        <position position="56"/>
    </location>
    <ligand>
        <name>Zn(2+)</name>
        <dbReference type="ChEBI" id="CHEBI:29105"/>
        <note>catalytic</note>
    </ligand>
</feature>
<gene>
    <name evidence="9" type="ORF">IW261DRAFT_1346295</name>
</gene>
<dbReference type="GO" id="GO:0008270">
    <property type="term" value="F:zinc ion binding"/>
    <property type="evidence" value="ECO:0007669"/>
    <property type="project" value="InterPro"/>
</dbReference>
<dbReference type="GO" id="GO:0005615">
    <property type="term" value="C:extracellular space"/>
    <property type="evidence" value="ECO:0007669"/>
    <property type="project" value="InterPro"/>
</dbReference>
<dbReference type="AlphaFoldDB" id="A0AA39NKV2"/>
<comment type="caution">
    <text evidence="9">The sequence shown here is derived from an EMBL/GenBank/DDBJ whole genome shotgun (WGS) entry which is preliminary data.</text>
</comment>
<evidence type="ECO:0000256" key="2">
    <source>
        <dbReference type="ARBA" id="ARBA00022723"/>
    </source>
</evidence>
<feature type="active site" evidence="6">
    <location>
        <position position="57"/>
    </location>
</feature>
<keyword evidence="10" id="KW-1185">Reference proteome</keyword>
<dbReference type="PANTHER" id="PTHR33478">
    <property type="entry name" value="EXTRACELLULAR METALLOPROTEINASE MEP"/>
    <property type="match status" value="1"/>
</dbReference>
<reference evidence="9" key="1">
    <citation type="submission" date="2023-06" db="EMBL/GenBank/DDBJ databases">
        <authorList>
            <consortium name="Lawrence Berkeley National Laboratory"/>
            <person name="Ahrendt S."/>
            <person name="Sahu N."/>
            <person name="Indic B."/>
            <person name="Wong-Bajracharya J."/>
            <person name="Merenyi Z."/>
            <person name="Ke H.-M."/>
            <person name="Monk M."/>
            <person name="Kocsube S."/>
            <person name="Drula E."/>
            <person name="Lipzen A."/>
            <person name="Balint B."/>
            <person name="Henrissat B."/>
            <person name="Andreopoulos B."/>
            <person name="Martin F.M."/>
            <person name="Harder C.B."/>
            <person name="Rigling D."/>
            <person name="Ford K.L."/>
            <person name="Foster G.D."/>
            <person name="Pangilinan J."/>
            <person name="Papanicolaou A."/>
            <person name="Barry K."/>
            <person name="LaButti K."/>
            <person name="Viragh M."/>
            <person name="Koriabine M."/>
            <person name="Yan M."/>
            <person name="Riley R."/>
            <person name="Champramary S."/>
            <person name="Plett K.L."/>
            <person name="Tsai I.J."/>
            <person name="Slot J."/>
            <person name="Sipos G."/>
            <person name="Plett J."/>
            <person name="Nagy L.G."/>
            <person name="Grigoriev I.V."/>
        </authorList>
    </citation>
    <scope>NUCLEOTIDE SEQUENCE</scope>
    <source>
        <strain evidence="9">ICMP 16352</strain>
    </source>
</reference>
<keyword evidence="2 7" id="KW-0479">Metal-binding</keyword>
<dbReference type="PANTHER" id="PTHR33478:SF1">
    <property type="entry name" value="EXTRACELLULAR METALLOPROTEINASE MEP"/>
    <property type="match status" value="1"/>
</dbReference>
<dbReference type="InterPro" id="IPR050371">
    <property type="entry name" value="Fungal_virulence_M36"/>
</dbReference>
<dbReference type="PRINTS" id="PR00999">
    <property type="entry name" value="FUNGALYSIN"/>
</dbReference>
<dbReference type="Proteomes" id="UP001175227">
    <property type="component" value="Unassembled WGS sequence"/>
</dbReference>
<evidence type="ECO:0000313" key="10">
    <source>
        <dbReference type="Proteomes" id="UP001175227"/>
    </source>
</evidence>
<keyword evidence="8" id="KW-0964">Secreted</keyword>
<dbReference type="GO" id="GO:0006508">
    <property type="term" value="P:proteolysis"/>
    <property type="evidence" value="ECO:0007669"/>
    <property type="project" value="UniProtKB-KW"/>
</dbReference>
<evidence type="ECO:0000256" key="6">
    <source>
        <dbReference type="PIRSR" id="PIRSR601842-1"/>
    </source>
</evidence>
<comment type="cofactor">
    <cofactor evidence="7">
        <name>Zn(2+)</name>
        <dbReference type="ChEBI" id="CHEBI:29105"/>
    </cofactor>
    <text evidence="7">Binds 1 zinc ion per subunit.</text>
</comment>
<organism evidence="9 10">
    <name type="scientific">Armillaria novae-zelandiae</name>
    <dbReference type="NCBI Taxonomy" id="153914"/>
    <lineage>
        <taxon>Eukaryota</taxon>
        <taxon>Fungi</taxon>
        <taxon>Dikarya</taxon>
        <taxon>Basidiomycota</taxon>
        <taxon>Agaricomycotina</taxon>
        <taxon>Agaricomycetes</taxon>
        <taxon>Agaricomycetidae</taxon>
        <taxon>Agaricales</taxon>
        <taxon>Marasmiineae</taxon>
        <taxon>Physalacriaceae</taxon>
        <taxon>Armillaria</taxon>
    </lineage>
</organism>
<name>A0AA39NKV2_9AGAR</name>
<accession>A0AA39NKV2</accession>
<dbReference type="EMBL" id="JAUEPR010000075">
    <property type="protein sequence ID" value="KAK0467527.1"/>
    <property type="molecule type" value="Genomic_DNA"/>
</dbReference>